<dbReference type="AlphaFoldDB" id="A0A2U3LAI0"/>
<proteinExistence type="predicted"/>
<gene>
    <name evidence="2" type="ORF">SBA1_890005</name>
</gene>
<accession>A0A2U3LAI0</accession>
<evidence type="ECO:0000313" key="2">
    <source>
        <dbReference type="EMBL" id="SPF48830.1"/>
    </source>
</evidence>
<organism evidence="2 3">
    <name type="scientific">Candidatus Sulfotelmatobacter kueseliae</name>
    <dbReference type="NCBI Taxonomy" id="2042962"/>
    <lineage>
        <taxon>Bacteria</taxon>
        <taxon>Pseudomonadati</taxon>
        <taxon>Acidobacteriota</taxon>
        <taxon>Terriglobia</taxon>
        <taxon>Terriglobales</taxon>
        <taxon>Candidatus Korobacteraceae</taxon>
        <taxon>Candidatus Sulfotelmatobacter</taxon>
    </lineage>
</organism>
<protein>
    <submittedName>
        <fullName evidence="2">Uncharacterized protein</fullName>
    </submittedName>
</protein>
<feature type="compositionally biased region" description="Basic and acidic residues" evidence="1">
    <location>
        <begin position="72"/>
        <end position="86"/>
    </location>
</feature>
<evidence type="ECO:0000313" key="3">
    <source>
        <dbReference type="Proteomes" id="UP000238701"/>
    </source>
</evidence>
<name>A0A2U3LAI0_9BACT</name>
<feature type="region of interest" description="Disordered" evidence="1">
    <location>
        <begin position="1"/>
        <end position="103"/>
    </location>
</feature>
<dbReference type="EMBL" id="OMOD01000187">
    <property type="protein sequence ID" value="SPF48830.1"/>
    <property type="molecule type" value="Genomic_DNA"/>
</dbReference>
<sequence>MGQPLSKVKLPTLPQKTREGWGSPLSKVKVPTSRKERPEGWGTRCQKSKSPPPVKNAGRVGHPLSKVKVPTSRKERAKGGAADRRASLGRADGGVRPSTARGRLSLHVYSPTACGG</sequence>
<evidence type="ECO:0000256" key="1">
    <source>
        <dbReference type="SAM" id="MobiDB-lite"/>
    </source>
</evidence>
<reference evidence="3" key="1">
    <citation type="submission" date="2018-02" db="EMBL/GenBank/DDBJ databases">
        <authorList>
            <person name="Hausmann B."/>
        </authorList>
    </citation>
    <scope>NUCLEOTIDE SEQUENCE [LARGE SCALE GENOMIC DNA]</scope>
    <source>
        <strain evidence="3">Peat soil MAG SbA1</strain>
    </source>
</reference>
<dbReference type="Proteomes" id="UP000238701">
    <property type="component" value="Unassembled WGS sequence"/>
</dbReference>